<name>A0A4Y9IST9_9BACT</name>
<sequence>MNTDMKLKSILVFLLLFCFTFSVAAQNRQRQGGGRFDIQAFNQKKAEYLKKELNLTDAEAKAFLPLEAEFSMKKYEANREARRETRELKRKKDKTDADYKRIVQLNLESEQRDSQLQIEYYKKFAKVLSAEKLEKYRSVDIRFKEDELKRHRERFNSGGDSD</sequence>
<gene>
    <name evidence="2" type="ORF">E4T88_02050</name>
</gene>
<dbReference type="Gene3D" id="1.20.120.1490">
    <property type="match status" value="1"/>
</dbReference>
<comment type="caution">
    <text evidence="2">The sequence shown here is derived from an EMBL/GenBank/DDBJ whole genome shotgun (WGS) entry which is preliminary data.</text>
</comment>
<feature type="signal peptide" evidence="1">
    <location>
        <begin position="1"/>
        <end position="24"/>
    </location>
</feature>
<reference evidence="2 3" key="1">
    <citation type="submission" date="2019-03" db="EMBL/GenBank/DDBJ databases">
        <title>Diversity of the mouse oral microbiome.</title>
        <authorList>
            <person name="Joseph S."/>
            <person name="Aduse-Opoku J."/>
            <person name="Curtis M."/>
            <person name="Wade W."/>
            <person name="Hashim A."/>
        </authorList>
    </citation>
    <scope>NUCLEOTIDE SEQUENCE [LARGE SCALE GENOMIC DNA]</scope>
    <source>
        <strain evidence="2 3">P11</strain>
    </source>
</reference>
<dbReference type="RefSeq" id="WP_135103813.1">
    <property type="nucleotide sequence ID" value="NZ_JADGKW010000001.1"/>
</dbReference>
<dbReference type="Proteomes" id="UP000298285">
    <property type="component" value="Unassembled WGS sequence"/>
</dbReference>
<evidence type="ECO:0000313" key="2">
    <source>
        <dbReference type="EMBL" id="TFU90784.1"/>
    </source>
</evidence>
<feature type="chain" id="PRO_5021281284" description="DUF4890 domain-containing protein" evidence="1">
    <location>
        <begin position="25"/>
        <end position="162"/>
    </location>
</feature>
<accession>A0A4Y9IST9</accession>
<evidence type="ECO:0000313" key="3">
    <source>
        <dbReference type="Proteomes" id="UP000298285"/>
    </source>
</evidence>
<evidence type="ECO:0008006" key="4">
    <source>
        <dbReference type="Google" id="ProtNLM"/>
    </source>
</evidence>
<dbReference type="AlphaFoldDB" id="A0A4Y9IST9"/>
<keyword evidence="1" id="KW-0732">Signal</keyword>
<organism evidence="2 3">
    <name type="scientific">Dysgonomonas mossii</name>
    <dbReference type="NCBI Taxonomy" id="163665"/>
    <lineage>
        <taxon>Bacteria</taxon>
        <taxon>Pseudomonadati</taxon>
        <taxon>Bacteroidota</taxon>
        <taxon>Bacteroidia</taxon>
        <taxon>Bacteroidales</taxon>
        <taxon>Dysgonomonadaceae</taxon>
        <taxon>Dysgonomonas</taxon>
    </lineage>
</organism>
<dbReference type="EMBL" id="SPPK01000001">
    <property type="protein sequence ID" value="TFU90784.1"/>
    <property type="molecule type" value="Genomic_DNA"/>
</dbReference>
<evidence type="ECO:0000256" key="1">
    <source>
        <dbReference type="SAM" id="SignalP"/>
    </source>
</evidence>
<dbReference type="OrthoDB" id="675330at2"/>
<proteinExistence type="predicted"/>
<protein>
    <recommendedName>
        <fullName evidence="4">DUF4890 domain-containing protein</fullName>
    </recommendedName>
</protein>